<proteinExistence type="predicted"/>
<protein>
    <submittedName>
        <fullName evidence="1">DUF721 domain-containing protein</fullName>
    </submittedName>
</protein>
<gene>
    <name evidence="1" type="ORF">NWE73_03125</name>
</gene>
<reference evidence="1" key="1">
    <citation type="submission" date="2022-08" db="EMBL/GenBank/DDBJ databases">
        <title>Novel Bdellovibrio Species Isolated from Svalbard: Designation Bdellovibrio svalbardensis.</title>
        <authorList>
            <person name="Mitchell R.J."/>
            <person name="Choi S.Y."/>
        </authorList>
    </citation>
    <scope>NUCLEOTIDE SEQUENCE</scope>
    <source>
        <strain evidence="1">PAP01</strain>
    </source>
</reference>
<keyword evidence="2" id="KW-1185">Reference proteome</keyword>
<dbReference type="PANTHER" id="PTHR36456:SF1">
    <property type="entry name" value="UPF0232 PROTEIN SCO3875"/>
    <property type="match status" value="1"/>
</dbReference>
<accession>A0ABT6DEX1</accession>
<name>A0ABT6DEX1_9BACT</name>
<dbReference type="RefSeq" id="WP_277576814.1">
    <property type="nucleotide sequence ID" value="NZ_JANRMI010000001.1"/>
</dbReference>
<comment type="caution">
    <text evidence="1">The sequence shown here is derived from an EMBL/GenBank/DDBJ whole genome shotgun (WGS) entry which is preliminary data.</text>
</comment>
<dbReference type="Proteomes" id="UP001152321">
    <property type="component" value="Unassembled WGS sequence"/>
</dbReference>
<sequence length="134" mass="15790">MDQNNPNYKKKKLTLGSEVLQSLFENGKSPLSEQFMRWKLWAKWEEVVGPTIAKNAEPVGFQRGTLYVWVRNSTWMQQMIFMKDPIRDTINQKFQNNFVRFIKFTLDRHDVPQSDDTAFKSMIQKIAPKEGDSE</sequence>
<evidence type="ECO:0000313" key="1">
    <source>
        <dbReference type="EMBL" id="MDG0815338.1"/>
    </source>
</evidence>
<dbReference type="PANTHER" id="PTHR36456">
    <property type="entry name" value="UPF0232 PROTEIN SCO3875"/>
    <property type="match status" value="1"/>
</dbReference>
<organism evidence="1 2">
    <name type="scientific">Bdellovibrio svalbardensis</name>
    <dbReference type="NCBI Taxonomy" id="2972972"/>
    <lineage>
        <taxon>Bacteria</taxon>
        <taxon>Pseudomonadati</taxon>
        <taxon>Bdellovibrionota</taxon>
        <taxon>Bdellovibrionia</taxon>
        <taxon>Bdellovibrionales</taxon>
        <taxon>Pseudobdellovibrionaceae</taxon>
        <taxon>Bdellovibrio</taxon>
    </lineage>
</organism>
<dbReference type="Pfam" id="PF05258">
    <property type="entry name" value="DciA"/>
    <property type="match status" value="1"/>
</dbReference>
<evidence type="ECO:0000313" key="2">
    <source>
        <dbReference type="Proteomes" id="UP001152321"/>
    </source>
</evidence>
<dbReference type="InterPro" id="IPR007922">
    <property type="entry name" value="DciA-like"/>
</dbReference>
<dbReference type="EMBL" id="JANRMI010000001">
    <property type="protein sequence ID" value="MDG0815338.1"/>
    <property type="molecule type" value="Genomic_DNA"/>
</dbReference>